<keyword evidence="1" id="KW-1133">Transmembrane helix</keyword>
<keyword evidence="1" id="KW-0472">Membrane</keyword>
<dbReference type="Proteomes" id="UP000724657">
    <property type="component" value="Unassembled WGS sequence"/>
</dbReference>
<sequence length="261" mass="30741">MELLKKFDYQEHKSKCLFLISFSIGIFILYYLIFLPFQNYTNKKDRANSFEVKIRKEEKANQANNQKHSKMIEELEKTKKYYNDLENKNIKNSFKNISSFEKFISEKAQLYNLNIETIGRVEKISETDKLFIPYILNGDISDILSFIEELENNDKKISLTDSSTNISLLPHGKITTKLSANILNLKEEELKENNLLPISKLSNNKITKIKYIKFNDKIYIILNYKNGSKKIFYNGEEIVFNNLKYKIILNNNSPFLELIKN</sequence>
<dbReference type="AlphaFoldDB" id="A0A9E2KWH3"/>
<organism evidence="2 3">
    <name type="scientific">Candidatus Fusobacterium pullicola</name>
    <dbReference type="NCBI Taxonomy" id="2838601"/>
    <lineage>
        <taxon>Bacteria</taxon>
        <taxon>Fusobacteriati</taxon>
        <taxon>Fusobacteriota</taxon>
        <taxon>Fusobacteriia</taxon>
        <taxon>Fusobacteriales</taxon>
        <taxon>Fusobacteriaceae</taxon>
        <taxon>Fusobacterium</taxon>
    </lineage>
</organism>
<dbReference type="EMBL" id="JAHLFN010000016">
    <property type="protein sequence ID" value="MBU3841727.1"/>
    <property type="molecule type" value="Genomic_DNA"/>
</dbReference>
<name>A0A9E2KWH3_9FUSO</name>
<comment type="caution">
    <text evidence="2">The sequence shown here is derived from an EMBL/GenBank/DDBJ whole genome shotgun (WGS) entry which is preliminary data.</text>
</comment>
<reference evidence="2" key="1">
    <citation type="journal article" date="2021" name="PeerJ">
        <title>Extensive microbial diversity within the chicken gut microbiome revealed by metagenomics and culture.</title>
        <authorList>
            <person name="Gilroy R."/>
            <person name="Ravi A."/>
            <person name="Getino M."/>
            <person name="Pursley I."/>
            <person name="Horton D.L."/>
            <person name="Alikhan N.F."/>
            <person name="Baker D."/>
            <person name="Gharbi K."/>
            <person name="Hall N."/>
            <person name="Watson M."/>
            <person name="Adriaenssens E.M."/>
            <person name="Foster-Nyarko E."/>
            <person name="Jarju S."/>
            <person name="Secka A."/>
            <person name="Antonio M."/>
            <person name="Oren A."/>
            <person name="Chaudhuri R.R."/>
            <person name="La Ragione R."/>
            <person name="Hildebrand F."/>
            <person name="Pallen M.J."/>
        </authorList>
    </citation>
    <scope>NUCLEOTIDE SEQUENCE</scope>
    <source>
        <strain evidence="2">A6-441</strain>
    </source>
</reference>
<protein>
    <submittedName>
        <fullName evidence="2">Uncharacterized protein</fullName>
    </submittedName>
</protein>
<proteinExistence type="predicted"/>
<keyword evidence="1" id="KW-0812">Transmembrane</keyword>
<reference evidence="2" key="2">
    <citation type="submission" date="2021-04" db="EMBL/GenBank/DDBJ databases">
        <authorList>
            <person name="Gilroy R."/>
        </authorList>
    </citation>
    <scope>NUCLEOTIDE SEQUENCE</scope>
    <source>
        <strain evidence="2">A6-441</strain>
    </source>
</reference>
<accession>A0A9E2KWH3</accession>
<evidence type="ECO:0000313" key="2">
    <source>
        <dbReference type="EMBL" id="MBU3841727.1"/>
    </source>
</evidence>
<evidence type="ECO:0000313" key="3">
    <source>
        <dbReference type="Proteomes" id="UP000724657"/>
    </source>
</evidence>
<evidence type="ECO:0000256" key="1">
    <source>
        <dbReference type="SAM" id="Phobius"/>
    </source>
</evidence>
<feature type="transmembrane region" description="Helical" evidence="1">
    <location>
        <begin position="16"/>
        <end position="37"/>
    </location>
</feature>
<gene>
    <name evidence="2" type="ORF">IAA47_01795</name>
</gene>